<dbReference type="PANTHER" id="PTHR42852">
    <property type="entry name" value="THIOL:DISULFIDE INTERCHANGE PROTEIN DSBE"/>
    <property type="match status" value="1"/>
</dbReference>
<keyword evidence="8" id="KW-1185">Reference proteome</keyword>
<dbReference type="SUPFAM" id="SSF52833">
    <property type="entry name" value="Thioredoxin-like"/>
    <property type="match status" value="1"/>
</dbReference>
<keyword evidence="2" id="KW-0201">Cytochrome c-type biogenesis</keyword>
<dbReference type="STRING" id="980251.GCA_001642875_00178"/>
<dbReference type="Pfam" id="PF00578">
    <property type="entry name" value="AhpC-TSA"/>
    <property type="match status" value="1"/>
</dbReference>
<evidence type="ECO:0000256" key="4">
    <source>
        <dbReference type="ARBA" id="ARBA00023284"/>
    </source>
</evidence>
<dbReference type="InterPro" id="IPR050553">
    <property type="entry name" value="Thioredoxin_ResA/DsbE_sf"/>
</dbReference>
<sequence precursor="true">MSFAQHSFGKLSRWGFAAILSLCAISALSGLATVAVADDTLTIGDKAPKLDIEHWLSDRDGEFSGFTGFEADKVYIVEFWATWCGPCISSMPHIVETQDEYADKGVQVISVSKEKLETVEKFLKKNVGGDKEKTYAELTSAYCLTTDPDGSVSKDYMTAAGQGGIPTAFIVGKTGEIEWIGHPMRMDKPLEEIVEDKWDRESFAKEFSVQQKADLMMASIGKLLRADKPEEALKKIDTYLEENSETADARTIARMKGMRISAAMAAGGEESIAAYKELIESAGDEPRMINRLTGRVVSQHKAGEKFEEELLKTACEAAARSVELTEKDGKDEAIASALSTHANLLYICNKLEDAIAVQKKAVALATKESFKKFLEKLEKELSESKG</sequence>
<dbReference type="GO" id="GO:0016491">
    <property type="term" value="F:oxidoreductase activity"/>
    <property type="evidence" value="ECO:0007669"/>
    <property type="project" value="InterPro"/>
</dbReference>
<proteinExistence type="predicted"/>
<dbReference type="GO" id="GO:0030313">
    <property type="term" value="C:cell envelope"/>
    <property type="evidence" value="ECO:0007669"/>
    <property type="project" value="UniProtKB-SubCell"/>
</dbReference>
<comment type="subcellular location">
    <subcellularLocation>
        <location evidence="1">Cell envelope</location>
    </subcellularLocation>
</comment>
<evidence type="ECO:0000256" key="1">
    <source>
        <dbReference type="ARBA" id="ARBA00004196"/>
    </source>
</evidence>
<dbReference type="KEGG" id="mff:MFFC18_38070"/>
<dbReference type="CDD" id="cd02966">
    <property type="entry name" value="TlpA_like_family"/>
    <property type="match status" value="1"/>
</dbReference>
<accession>A0A5B9PGL3</accession>
<dbReference type="InterPro" id="IPR000866">
    <property type="entry name" value="AhpC/TSA"/>
</dbReference>
<reference evidence="7 8" key="1">
    <citation type="submission" date="2019-08" db="EMBL/GenBank/DDBJ databases">
        <title>Deep-cultivation of Planctomycetes and their phenomic and genomic characterization uncovers novel biology.</title>
        <authorList>
            <person name="Wiegand S."/>
            <person name="Jogler M."/>
            <person name="Boedeker C."/>
            <person name="Pinto D."/>
            <person name="Vollmers J."/>
            <person name="Rivas-Marin E."/>
            <person name="Kohn T."/>
            <person name="Peeters S.H."/>
            <person name="Heuer A."/>
            <person name="Rast P."/>
            <person name="Oberbeckmann S."/>
            <person name="Bunk B."/>
            <person name="Jeske O."/>
            <person name="Meyerdierks A."/>
            <person name="Storesund J.E."/>
            <person name="Kallscheuer N."/>
            <person name="Luecker S."/>
            <person name="Lage O.M."/>
            <person name="Pohl T."/>
            <person name="Merkel B.J."/>
            <person name="Hornburger P."/>
            <person name="Mueller R.-W."/>
            <person name="Bruemmer F."/>
            <person name="Labrenz M."/>
            <person name="Spormann A.M."/>
            <person name="Op den Camp H."/>
            <person name="Overmann J."/>
            <person name="Amann R."/>
            <person name="Jetten M.S.M."/>
            <person name="Mascher T."/>
            <person name="Medema M.H."/>
            <person name="Devos D.P."/>
            <person name="Kaster A.-K."/>
            <person name="Ovreas L."/>
            <person name="Rohde M."/>
            <person name="Galperin M.Y."/>
            <person name="Jogler C."/>
        </authorList>
    </citation>
    <scope>NUCLEOTIDE SEQUENCE [LARGE SCALE GENOMIC DNA]</scope>
    <source>
        <strain evidence="7 8">FC18</strain>
    </source>
</reference>
<dbReference type="Gene3D" id="3.40.30.10">
    <property type="entry name" value="Glutaredoxin"/>
    <property type="match status" value="1"/>
</dbReference>
<evidence type="ECO:0000313" key="8">
    <source>
        <dbReference type="Proteomes" id="UP000322214"/>
    </source>
</evidence>
<keyword evidence="3" id="KW-1015">Disulfide bond</keyword>
<keyword evidence="5" id="KW-0732">Signal</keyword>
<evidence type="ECO:0000256" key="5">
    <source>
        <dbReference type="SAM" id="SignalP"/>
    </source>
</evidence>
<dbReference type="GO" id="GO:0016209">
    <property type="term" value="F:antioxidant activity"/>
    <property type="evidence" value="ECO:0007669"/>
    <property type="project" value="InterPro"/>
</dbReference>
<protein>
    <submittedName>
        <fullName evidence="7">Sporulation thiol-disulfide oxidoreductase A</fullName>
    </submittedName>
</protein>
<evidence type="ECO:0000256" key="2">
    <source>
        <dbReference type="ARBA" id="ARBA00022748"/>
    </source>
</evidence>
<dbReference type="GO" id="GO:0017004">
    <property type="term" value="P:cytochrome complex assembly"/>
    <property type="evidence" value="ECO:0007669"/>
    <property type="project" value="UniProtKB-KW"/>
</dbReference>
<keyword evidence="4" id="KW-0676">Redox-active center</keyword>
<feature type="domain" description="Thioredoxin" evidence="6">
    <location>
        <begin position="41"/>
        <end position="203"/>
    </location>
</feature>
<dbReference type="EMBL" id="CP042912">
    <property type="protein sequence ID" value="QEG23902.1"/>
    <property type="molecule type" value="Genomic_DNA"/>
</dbReference>
<feature type="chain" id="PRO_5023092560" evidence="5">
    <location>
        <begin position="38"/>
        <end position="386"/>
    </location>
</feature>
<name>A0A5B9PGL3_9BACT</name>
<feature type="signal peptide" evidence="5">
    <location>
        <begin position="1"/>
        <end position="37"/>
    </location>
</feature>
<dbReference type="AlphaFoldDB" id="A0A5B9PGL3"/>
<dbReference type="PANTHER" id="PTHR42852:SF6">
    <property type="entry name" value="THIOL:DISULFIDE INTERCHANGE PROTEIN DSBE"/>
    <property type="match status" value="1"/>
</dbReference>
<evidence type="ECO:0000313" key="7">
    <source>
        <dbReference type="EMBL" id="QEG23902.1"/>
    </source>
</evidence>
<evidence type="ECO:0000259" key="6">
    <source>
        <dbReference type="PROSITE" id="PS51352"/>
    </source>
</evidence>
<dbReference type="OrthoDB" id="9802923at2"/>
<evidence type="ECO:0000256" key="3">
    <source>
        <dbReference type="ARBA" id="ARBA00023157"/>
    </source>
</evidence>
<dbReference type="InterPro" id="IPR013766">
    <property type="entry name" value="Thioredoxin_domain"/>
</dbReference>
<dbReference type="PROSITE" id="PS51352">
    <property type="entry name" value="THIOREDOXIN_2"/>
    <property type="match status" value="1"/>
</dbReference>
<dbReference type="InterPro" id="IPR036249">
    <property type="entry name" value="Thioredoxin-like_sf"/>
</dbReference>
<gene>
    <name evidence="7" type="primary">stoA</name>
    <name evidence="7" type="ORF">MFFC18_38070</name>
</gene>
<organism evidence="7 8">
    <name type="scientific">Mariniblastus fucicola</name>
    <dbReference type="NCBI Taxonomy" id="980251"/>
    <lineage>
        <taxon>Bacteria</taxon>
        <taxon>Pseudomonadati</taxon>
        <taxon>Planctomycetota</taxon>
        <taxon>Planctomycetia</taxon>
        <taxon>Pirellulales</taxon>
        <taxon>Pirellulaceae</taxon>
        <taxon>Mariniblastus</taxon>
    </lineage>
</organism>
<dbReference type="Proteomes" id="UP000322214">
    <property type="component" value="Chromosome"/>
</dbReference>